<protein>
    <submittedName>
        <fullName evidence="1">Uncharacterized protein</fullName>
    </submittedName>
</protein>
<reference evidence="1 2" key="1">
    <citation type="submission" date="2019-01" db="EMBL/GenBank/DDBJ databases">
        <title>Zoogloea oleivorans genome sequencing and assembly.</title>
        <authorList>
            <person name="Tancsics A."/>
            <person name="Farkas M."/>
            <person name="Kriszt B."/>
            <person name="Maroti G."/>
            <person name="Horvath B."/>
        </authorList>
    </citation>
    <scope>NUCLEOTIDE SEQUENCE [LARGE SCALE GENOMIC DNA]</scope>
    <source>
        <strain evidence="1 2">Buc</strain>
    </source>
</reference>
<comment type="caution">
    <text evidence="1">The sequence shown here is derived from an EMBL/GenBank/DDBJ whole genome shotgun (WGS) entry which is preliminary data.</text>
</comment>
<gene>
    <name evidence="1" type="ORF">ETQ85_14425</name>
</gene>
<dbReference type="AlphaFoldDB" id="A0A6C2CLZ5"/>
<evidence type="ECO:0000313" key="2">
    <source>
        <dbReference type="Proteomes" id="UP000389128"/>
    </source>
</evidence>
<dbReference type="EMBL" id="SDKK01000013">
    <property type="protein sequence ID" value="TYC55214.1"/>
    <property type="molecule type" value="Genomic_DNA"/>
</dbReference>
<accession>A0A6C2CLZ5</accession>
<name>A0A6C2CLZ5_9RHOO</name>
<organism evidence="1 2">
    <name type="scientific">Zoogloea oleivorans</name>
    <dbReference type="NCBI Taxonomy" id="1552750"/>
    <lineage>
        <taxon>Bacteria</taxon>
        <taxon>Pseudomonadati</taxon>
        <taxon>Pseudomonadota</taxon>
        <taxon>Betaproteobacteria</taxon>
        <taxon>Rhodocyclales</taxon>
        <taxon>Zoogloeaceae</taxon>
        <taxon>Zoogloea</taxon>
    </lineage>
</organism>
<dbReference type="Proteomes" id="UP000389128">
    <property type="component" value="Unassembled WGS sequence"/>
</dbReference>
<proteinExistence type="predicted"/>
<evidence type="ECO:0000313" key="1">
    <source>
        <dbReference type="EMBL" id="TYC55214.1"/>
    </source>
</evidence>
<sequence length="294" mass="33409">MEFFDSNYDYALPKSRPLWHKVQKQLLADSGPLVGLKKLLLAYLTTVLADGRRVPEHQFSCVPKKLRQEFVNAFSSPTGVGTYARDFWLEVTELNKGAPGALYEVLNQEWMRDDCRRPTAEVFALAAQCPNLAQADKDKLENVRVLEPLLGELDLLLDVLLSAKSHSLDDVTAIWKALGRDEHTLTNQATHIETNASMRAEISGTARERLDELLKLAQGADVRQQVKRLINYHNKVMEARGQSPWLRLLGGRQLKIDVRTRPLPKMMERPLGTWVNQYYIPQFRHLLSGLRGAV</sequence>
<dbReference type="OrthoDB" id="7604978at2"/>
<keyword evidence="2" id="KW-1185">Reference proteome</keyword>
<dbReference type="RefSeq" id="WP_148579781.1">
    <property type="nucleotide sequence ID" value="NZ_SDKK01000013.1"/>
</dbReference>